<dbReference type="EMBL" id="JAQIZT010000001">
    <property type="protein sequence ID" value="KAJ7012364.1"/>
    <property type="molecule type" value="Genomic_DNA"/>
</dbReference>
<evidence type="ECO:0000313" key="2">
    <source>
        <dbReference type="Proteomes" id="UP001164929"/>
    </source>
</evidence>
<gene>
    <name evidence="1" type="ORF">NC653_002426</name>
</gene>
<dbReference type="Proteomes" id="UP001164929">
    <property type="component" value="Chromosome 1"/>
</dbReference>
<dbReference type="AlphaFoldDB" id="A0AAD6RNX8"/>
<keyword evidence="2" id="KW-1185">Reference proteome</keyword>
<protein>
    <submittedName>
        <fullName evidence="1">Uncharacterized protein</fullName>
    </submittedName>
</protein>
<proteinExistence type="predicted"/>
<organism evidence="1 2">
    <name type="scientific">Populus alba x Populus x berolinensis</name>
    <dbReference type="NCBI Taxonomy" id="444605"/>
    <lineage>
        <taxon>Eukaryota</taxon>
        <taxon>Viridiplantae</taxon>
        <taxon>Streptophyta</taxon>
        <taxon>Embryophyta</taxon>
        <taxon>Tracheophyta</taxon>
        <taxon>Spermatophyta</taxon>
        <taxon>Magnoliopsida</taxon>
        <taxon>eudicotyledons</taxon>
        <taxon>Gunneridae</taxon>
        <taxon>Pentapetalae</taxon>
        <taxon>rosids</taxon>
        <taxon>fabids</taxon>
        <taxon>Malpighiales</taxon>
        <taxon>Salicaceae</taxon>
        <taxon>Saliceae</taxon>
        <taxon>Populus</taxon>
    </lineage>
</organism>
<name>A0AAD6RNX8_9ROSI</name>
<reference evidence="1 2" key="1">
    <citation type="journal article" date="2023" name="Mol. Ecol. Resour.">
        <title>Chromosome-level genome assembly of a triploid poplar Populus alba 'Berolinensis'.</title>
        <authorList>
            <person name="Chen S."/>
            <person name="Yu Y."/>
            <person name="Wang X."/>
            <person name="Wang S."/>
            <person name="Zhang T."/>
            <person name="Zhou Y."/>
            <person name="He R."/>
            <person name="Meng N."/>
            <person name="Wang Y."/>
            <person name="Liu W."/>
            <person name="Liu Z."/>
            <person name="Liu J."/>
            <person name="Guo Q."/>
            <person name="Huang H."/>
            <person name="Sederoff R.R."/>
            <person name="Wang G."/>
            <person name="Qu G."/>
            <person name="Chen S."/>
        </authorList>
    </citation>
    <scope>NUCLEOTIDE SEQUENCE [LARGE SCALE GENOMIC DNA]</scope>
    <source>
        <strain evidence="1">SC-2020</strain>
    </source>
</reference>
<evidence type="ECO:0000313" key="1">
    <source>
        <dbReference type="EMBL" id="KAJ7012364.1"/>
    </source>
</evidence>
<comment type="caution">
    <text evidence="1">The sequence shown here is derived from an EMBL/GenBank/DDBJ whole genome shotgun (WGS) entry which is preliminary data.</text>
</comment>
<sequence length="36" mass="4309">MTRVKVIIAKGIRLSIVAMLRWAELRSFQFFSRDLR</sequence>
<accession>A0AAD6RNX8</accession>